<organism evidence="1">
    <name type="scientific">marine metagenome</name>
    <dbReference type="NCBI Taxonomy" id="408172"/>
    <lineage>
        <taxon>unclassified sequences</taxon>
        <taxon>metagenomes</taxon>
        <taxon>ecological metagenomes</taxon>
    </lineage>
</organism>
<dbReference type="EMBL" id="UINC01000427">
    <property type="protein sequence ID" value="SUZ55099.1"/>
    <property type="molecule type" value="Genomic_DNA"/>
</dbReference>
<proteinExistence type="predicted"/>
<gene>
    <name evidence="1" type="ORF">METZ01_LOCUS7953</name>
</gene>
<name>A0A381NL58_9ZZZZ</name>
<protein>
    <submittedName>
        <fullName evidence="1">Uncharacterized protein</fullName>
    </submittedName>
</protein>
<sequence length="54" mass="5853">MFYEGILQLKTVFLAVELKANCFLEKIRAGNKPGSVLTDVSRDHSSGAAVTGRL</sequence>
<reference evidence="1" key="1">
    <citation type="submission" date="2018-05" db="EMBL/GenBank/DDBJ databases">
        <authorList>
            <person name="Lanie J.A."/>
            <person name="Ng W.-L."/>
            <person name="Kazmierczak K.M."/>
            <person name="Andrzejewski T.M."/>
            <person name="Davidsen T.M."/>
            <person name="Wayne K.J."/>
            <person name="Tettelin H."/>
            <person name="Glass J.I."/>
            <person name="Rusch D."/>
            <person name="Podicherti R."/>
            <person name="Tsui H.-C.T."/>
            <person name="Winkler M.E."/>
        </authorList>
    </citation>
    <scope>NUCLEOTIDE SEQUENCE</scope>
</reference>
<accession>A0A381NL58</accession>
<evidence type="ECO:0000313" key="1">
    <source>
        <dbReference type="EMBL" id="SUZ55099.1"/>
    </source>
</evidence>
<dbReference type="AlphaFoldDB" id="A0A381NL58"/>